<dbReference type="GO" id="GO:0016491">
    <property type="term" value="F:oxidoreductase activity"/>
    <property type="evidence" value="ECO:0007669"/>
    <property type="project" value="UniProtKB-KW"/>
</dbReference>
<dbReference type="PANTHER" id="PTHR46720">
    <property type="entry name" value="HYDROXYLASE, PUTATIVE (AFU_ORTHOLOGUE AFUA_3G01460)-RELATED"/>
    <property type="match status" value="1"/>
</dbReference>
<dbReference type="Proteomes" id="UP000283895">
    <property type="component" value="Unassembled WGS sequence"/>
</dbReference>
<evidence type="ECO:0000256" key="5">
    <source>
        <dbReference type="SAM" id="MobiDB-lite"/>
    </source>
</evidence>
<feature type="domain" description="Clr5" evidence="7">
    <location>
        <begin position="294"/>
        <end position="345"/>
    </location>
</feature>
<feature type="compositionally biased region" description="Polar residues" evidence="5">
    <location>
        <begin position="234"/>
        <end position="243"/>
    </location>
</feature>
<keyword evidence="2" id="KW-0285">Flavoprotein</keyword>
<dbReference type="OrthoDB" id="194358at2759"/>
<dbReference type="InterPro" id="IPR036188">
    <property type="entry name" value="FAD/NAD-bd_sf"/>
</dbReference>
<evidence type="ECO:0000259" key="7">
    <source>
        <dbReference type="Pfam" id="PF14420"/>
    </source>
</evidence>
<dbReference type="Gene3D" id="3.50.50.60">
    <property type="entry name" value="FAD/NAD(P)-binding domain"/>
    <property type="match status" value="1"/>
</dbReference>
<dbReference type="Pfam" id="PF14420">
    <property type="entry name" value="Clr5"/>
    <property type="match status" value="1"/>
</dbReference>
<dbReference type="InterPro" id="IPR025676">
    <property type="entry name" value="Clr5_dom"/>
</dbReference>
<dbReference type="PANTHER" id="PTHR46720:SF3">
    <property type="entry name" value="FAD-BINDING DOMAIN-CONTAINING PROTEIN-RELATED"/>
    <property type="match status" value="1"/>
</dbReference>
<evidence type="ECO:0000313" key="9">
    <source>
        <dbReference type="Proteomes" id="UP000283895"/>
    </source>
</evidence>
<name>A0A423VCF8_9PEZI</name>
<dbReference type="SUPFAM" id="SSF51905">
    <property type="entry name" value="FAD/NAD(P)-binding domain"/>
    <property type="match status" value="1"/>
</dbReference>
<keyword evidence="3" id="KW-0274">FAD</keyword>
<dbReference type="GO" id="GO:0044550">
    <property type="term" value="P:secondary metabolite biosynthetic process"/>
    <property type="evidence" value="ECO:0007669"/>
    <property type="project" value="TreeGrafter"/>
</dbReference>
<dbReference type="EMBL" id="LKEA01000077">
    <property type="protein sequence ID" value="ROV88653.1"/>
    <property type="molecule type" value="Genomic_DNA"/>
</dbReference>
<feature type="domain" description="FAD-binding" evidence="6">
    <location>
        <begin position="637"/>
        <end position="946"/>
    </location>
</feature>
<reference evidence="8 9" key="1">
    <citation type="submission" date="2015-09" db="EMBL/GenBank/DDBJ databases">
        <title>Host preference determinants of Valsa canker pathogens revealed by comparative genomics.</title>
        <authorList>
            <person name="Yin Z."/>
            <person name="Huang L."/>
        </authorList>
    </citation>
    <scope>NUCLEOTIDE SEQUENCE [LARGE SCALE GENOMIC DNA]</scope>
    <source>
        <strain evidence="8 9">03-1</strain>
    </source>
</reference>
<dbReference type="PRINTS" id="PR00420">
    <property type="entry name" value="RNGMNOXGNASE"/>
</dbReference>
<dbReference type="GO" id="GO:0071949">
    <property type="term" value="F:FAD binding"/>
    <property type="evidence" value="ECO:0007669"/>
    <property type="project" value="InterPro"/>
</dbReference>
<feature type="region of interest" description="Disordered" evidence="5">
    <location>
        <begin position="226"/>
        <end position="255"/>
    </location>
</feature>
<evidence type="ECO:0000256" key="1">
    <source>
        <dbReference type="ARBA" id="ARBA00007992"/>
    </source>
</evidence>
<dbReference type="InterPro" id="IPR002938">
    <property type="entry name" value="FAD-bd"/>
</dbReference>
<proteinExistence type="inferred from homology"/>
<evidence type="ECO:0000313" key="8">
    <source>
        <dbReference type="EMBL" id="ROV88653.1"/>
    </source>
</evidence>
<dbReference type="Pfam" id="PF01494">
    <property type="entry name" value="FAD_binding_3"/>
    <property type="match status" value="1"/>
</dbReference>
<comment type="similarity">
    <text evidence="1">Belongs to the paxM FAD-dependent monooxygenase family.</text>
</comment>
<protein>
    <recommendedName>
        <fullName evidence="10">Clr5 domain-containing protein</fullName>
    </recommendedName>
</protein>
<gene>
    <name evidence="8" type="ORF">VMCG_10301</name>
</gene>
<comment type="caution">
    <text evidence="8">The sequence shown here is derived from an EMBL/GenBank/DDBJ whole genome shotgun (WGS) entry which is preliminary data.</text>
</comment>
<dbReference type="InterPro" id="IPR051104">
    <property type="entry name" value="FAD_monoxygenase"/>
</dbReference>
<dbReference type="AlphaFoldDB" id="A0A423VCF8"/>
<evidence type="ECO:0000256" key="4">
    <source>
        <dbReference type="ARBA" id="ARBA00023002"/>
    </source>
</evidence>
<organism evidence="8 9">
    <name type="scientific">Cytospora schulzeri</name>
    <dbReference type="NCBI Taxonomy" id="448051"/>
    <lineage>
        <taxon>Eukaryota</taxon>
        <taxon>Fungi</taxon>
        <taxon>Dikarya</taxon>
        <taxon>Ascomycota</taxon>
        <taxon>Pezizomycotina</taxon>
        <taxon>Sordariomycetes</taxon>
        <taxon>Sordariomycetidae</taxon>
        <taxon>Diaporthales</taxon>
        <taxon>Cytosporaceae</taxon>
        <taxon>Cytospora</taxon>
    </lineage>
</organism>
<evidence type="ECO:0000256" key="2">
    <source>
        <dbReference type="ARBA" id="ARBA00022630"/>
    </source>
</evidence>
<keyword evidence="9" id="KW-1185">Reference proteome</keyword>
<keyword evidence="4" id="KW-0560">Oxidoreductase</keyword>
<sequence length="1015" mass="113884">MMAPTTTYQPNEKEQEPVYDEPIQQINPFYSAMDFNMPPMPPSHSSFQSANWQCEPNDMMWMEVLQSWPTNNMMNAPGPVFSDWQTNTMPAWDFHGHNSIVSPQITHGLPLQSPSSVRTDSTYQHSPVKFEEPYGGNNTWNGGWVEEVSPVVEAVVPSVEIGPEAMTIDLPIPTQAPVPVQIPASRRRRAPSPTIDFPEYVASANIAPAQPAPGRVEKRRRAPTPTLDFDEYCTPTSEPTPVSQAPIAQPTPQAGALVRPATARRDAAAKVRRGSSTVFKTQSANSKRGHYASDVWEAHKGTIKKLYIDDGKPLRELIRIMEKDHDFPATQRMYKARFKQWGFVKNNTEKVVSQILRTKFERDAAGKLSQFTRNGKDVNLQNYLQRKGMTEYDLVDFSKIPDAELAHVRCRTPPLDIPEDLRLPDRLRFQDTLVMSFKRAFLVWRQEEQESAFGFQPSVFTWRVTDFPHLSSLIESARLIRSGDGAQGVAALNQAFWSMNAYFGSMDATSSFYFFFHRQSRCWQDDSRIALAVWKFLAAYASARNNHNNHPLFHTFKLMYEVVQKEGVTGLRELLAESSSTVADELEKSFGREHWLKDLIWHRCFPEKSKLRHLQLIRDLRDHGPTKKIMSQPIRIAISGGGLAGSTLVYALLPHPHLDVHIFEATSAFKEAGAAVGMTRNAQAALELIGHSATECLQRAGAVPQKGVQAIMGQGAWREGMVCLMDLDNEGGSRVTSVVHRAALLRELMRGVPPDRMHASKKLESVDRDDDGSLTIHFSDGSTHDYDTLIGADGIHSTVRKLILGKGDPTAASLGEGPVNIDDAREYAWIGDGTFLMHNLLSEGQLVQFILTVYEQEALGSDRWHRTVSADELRGPYQDWPSHLRKAIEELLCDEPERPAMYLWEHLPSHTYVSGPLCIMGDAAHATTPWQASGGGMSVEDSFLLSSLPRTQRIVESSRGTGEIMTGRGGETKMPLDQVREKLVHRCDFIFDIELEKHRDEAIAIMDRLNQHNGS</sequence>
<evidence type="ECO:0000259" key="6">
    <source>
        <dbReference type="Pfam" id="PF01494"/>
    </source>
</evidence>
<accession>A0A423VCF8</accession>
<evidence type="ECO:0000256" key="3">
    <source>
        <dbReference type="ARBA" id="ARBA00022827"/>
    </source>
</evidence>
<dbReference type="STRING" id="356882.A0A423VCF8"/>
<evidence type="ECO:0008006" key="10">
    <source>
        <dbReference type="Google" id="ProtNLM"/>
    </source>
</evidence>